<sequence length="154" mass="16517">MPSPLRRVVTGLNQDGLAVVTSDELLLPEAIPSMDGALAGTVWVTAGLPTNDNNIEEVRTADGIVTPGGTNCRFTDLAPGARTPMHKTDSVDYNILIQGQVIHITEDGVEKLLTNPGDTVIQRGTMHAWKNPGEEWARWVSVIIDAIPVSAKPQ</sequence>
<comment type="caution">
    <text evidence="2">The sequence shown here is derived from an EMBL/GenBank/DDBJ whole genome shotgun (WGS) entry which is preliminary data.</text>
</comment>
<dbReference type="PANTHER" id="PTHR36156">
    <property type="entry name" value="SLR2101 PROTEIN"/>
    <property type="match status" value="1"/>
</dbReference>
<gene>
    <name evidence="2" type="ORF">EVG20_g144</name>
</gene>
<dbReference type="SUPFAM" id="SSF51182">
    <property type="entry name" value="RmlC-like cupins"/>
    <property type="match status" value="1"/>
</dbReference>
<dbReference type="InterPro" id="IPR047142">
    <property type="entry name" value="OryJ/VirC-like"/>
</dbReference>
<dbReference type="OrthoDB" id="5840532at2759"/>
<dbReference type="Gene3D" id="2.60.120.10">
    <property type="entry name" value="Jelly Rolls"/>
    <property type="match status" value="1"/>
</dbReference>
<keyword evidence="3" id="KW-1185">Reference proteome</keyword>
<dbReference type="InterPro" id="IPR014710">
    <property type="entry name" value="RmlC-like_jellyroll"/>
</dbReference>
<evidence type="ECO:0000259" key="1">
    <source>
        <dbReference type="Pfam" id="PF07883"/>
    </source>
</evidence>
<organism evidence="2 3">
    <name type="scientific">Dentipellis fragilis</name>
    <dbReference type="NCBI Taxonomy" id="205917"/>
    <lineage>
        <taxon>Eukaryota</taxon>
        <taxon>Fungi</taxon>
        <taxon>Dikarya</taxon>
        <taxon>Basidiomycota</taxon>
        <taxon>Agaricomycotina</taxon>
        <taxon>Agaricomycetes</taxon>
        <taxon>Russulales</taxon>
        <taxon>Hericiaceae</taxon>
        <taxon>Dentipellis</taxon>
    </lineage>
</organism>
<evidence type="ECO:0000313" key="2">
    <source>
        <dbReference type="EMBL" id="TFY72855.1"/>
    </source>
</evidence>
<dbReference type="AlphaFoldDB" id="A0A4Y9ZDK4"/>
<protein>
    <recommendedName>
        <fullName evidence="1">Cupin type-2 domain-containing protein</fullName>
    </recommendedName>
</protein>
<name>A0A4Y9ZDK4_9AGAM</name>
<dbReference type="InterPro" id="IPR013096">
    <property type="entry name" value="Cupin_2"/>
</dbReference>
<dbReference type="EMBL" id="SEOQ01000003">
    <property type="protein sequence ID" value="TFY72855.1"/>
    <property type="molecule type" value="Genomic_DNA"/>
</dbReference>
<feature type="domain" description="Cupin type-2" evidence="1">
    <location>
        <begin position="75"/>
        <end position="142"/>
    </location>
</feature>
<proteinExistence type="predicted"/>
<dbReference type="Proteomes" id="UP000298327">
    <property type="component" value="Unassembled WGS sequence"/>
</dbReference>
<reference evidence="2 3" key="1">
    <citation type="submission" date="2019-02" db="EMBL/GenBank/DDBJ databases">
        <title>Genome sequencing of the rare red list fungi Dentipellis fragilis.</title>
        <authorList>
            <person name="Buettner E."/>
            <person name="Kellner H."/>
        </authorList>
    </citation>
    <scope>NUCLEOTIDE SEQUENCE [LARGE SCALE GENOMIC DNA]</scope>
    <source>
        <strain evidence="2 3">DSM 105465</strain>
    </source>
</reference>
<dbReference type="Pfam" id="PF07883">
    <property type="entry name" value="Cupin_2"/>
    <property type="match status" value="1"/>
</dbReference>
<evidence type="ECO:0000313" key="3">
    <source>
        <dbReference type="Proteomes" id="UP000298327"/>
    </source>
</evidence>
<dbReference type="STRING" id="205917.A0A4Y9ZDK4"/>
<dbReference type="InterPro" id="IPR011051">
    <property type="entry name" value="RmlC_Cupin_sf"/>
</dbReference>
<accession>A0A4Y9ZDK4</accession>
<dbReference type="PANTHER" id="PTHR36156:SF2">
    <property type="entry name" value="CUPIN TYPE-2 DOMAIN-CONTAINING PROTEIN"/>
    <property type="match status" value="1"/>
</dbReference>
<dbReference type="CDD" id="cd02231">
    <property type="entry name" value="cupin_BLL6423-like"/>
    <property type="match status" value="1"/>
</dbReference>